<comment type="caution">
    <text evidence="1">The sequence shown here is derived from an EMBL/GenBank/DDBJ whole genome shotgun (WGS) entry which is preliminary data.</text>
</comment>
<sequence length="57" mass="6220">MVTERAKKTHRIENAKPLVEQYKPLGLKAVLAAASQRKPAVQSVKRELPAGVKLAEA</sequence>
<accession>A0ABW3YZW5</accession>
<reference evidence="2" key="1">
    <citation type="journal article" date="2019" name="Int. J. Syst. Evol. Microbiol.">
        <title>The Global Catalogue of Microorganisms (GCM) 10K type strain sequencing project: providing services to taxonomists for standard genome sequencing and annotation.</title>
        <authorList>
            <consortium name="The Broad Institute Genomics Platform"/>
            <consortium name="The Broad Institute Genome Sequencing Center for Infectious Disease"/>
            <person name="Wu L."/>
            <person name="Ma J."/>
        </authorList>
    </citation>
    <scope>NUCLEOTIDE SEQUENCE [LARGE SCALE GENOMIC DNA]</scope>
    <source>
        <strain evidence="2">CCUG 55609</strain>
    </source>
</reference>
<dbReference type="RefSeq" id="WP_374840431.1">
    <property type="nucleotide sequence ID" value="NZ_JBHEEW010000015.1"/>
</dbReference>
<protein>
    <submittedName>
        <fullName evidence="1">Uncharacterized protein</fullName>
    </submittedName>
</protein>
<dbReference type="Proteomes" id="UP001597173">
    <property type="component" value="Unassembled WGS sequence"/>
</dbReference>
<keyword evidence="2" id="KW-1185">Reference proteome</keyword>
<organism evidence="1 2">
    <name type="scientific">Mycoplana ramosa</name>
    <name type="common">Mycoplana bullata</name>
    <dbReference type="NCBI Taxonomy" id="40837"/>
    <lineage>
        <taxon>Bacteria</taxon>
        <taxon>Pseudomonadati</taxon>
        <taxon>Pseudomonadota</taxon>
        <taxon>Alphaproteobacteria</taxon>
        <taxon>Hyphomicrobiales</taxon>
        <taxon>Rhizobiaceae</taxon>
        <taxon>Mycoplana</taxon>
    </lineage>
</organism>
<proteinExistence type="predicted"/>
<name>A0ABW3YZW5_MYCRA</name>
<gene>
    <name evidence="1" type="ORF">ACFQ33_16160</name>
</gene>
<evidence type="ECO:0000313" key="2">
    <source>
        <dbReference type="Proteomes" id="UP001597173"/>
    </source>
</evidence>
<evidence type="ECO:0000313" key="1">
    <source>
        <dbReference type="EMBL" id="MFD1329423.1"/>
    </source>
</evidence>
<dbReference type="EMBL" id="JBHTNF010000011">
    <property type="protein sequence ID" value="MFD1329423.1"/>
    <property type="molecule type" value="Genomic_DNA"/>
</dbReference>